<feature type="transmembrane region" description="Helical" evidence="1">
    <location>
        <begin position="19"/>
        <end position="35"/>
    </location>
</feature>
<reference evidence="3 4" key="1">
    <citation type="submission" date="2022-04" db="EMBL/GenBank/DDBJ databases">
        <title>Complete genome of Methanothermobacter tenebrarum strain RMAS.</title>
        <authorList>
            <person name="Nakamura K."/>
            <person name="Oshima K."/>
            <person name="Hattori M."/>
            <person name="Kamagata Y."/>
            <person name="Takamizawa K."/>
        </authorList>
    </citation>
    <scope>NUCLEOTIDE SEQUENCE [LARGE SCALE GENOMIC DNA]</scope>
    <source>
        <strain evidence="3 4">RMAS</strain>
    </source>
</reference>
<dbReference type="EMBL" id="AP025698">
    <property type="protein sequence ID" value="BDH79356.1"/>
    <property type="molecule type" value="Genomic_DNA"/>
</dbReference>
<dbReference type="Proteomes" id="UP000831817">
    <property type="component" value="Chromosome"/>
</dbReference>
<feature type="transmembrane region" description="Helical" evidence="1">
    <location>
        <begin position="99"/>
        <end position="117"/>
    </location>
</feature>
<dbReference type="Pfam" id="PF07760">
    <property type="entry name" value="DUF1616"/>
    <property type="match status" value="1"/>
</dbReference>
<evidence type="ECO:0000313" key="4">
    <source>
        <dbReference type="Proteomes" id="UP000831817"/>
    </source>
</evidence>
<accession>A0ABN6PFF0</accession>
<sequence>MKSGDSEEILKLHQSSRDLLVVVVSALLLLVILQFPYRFWILRTLIIGFNIFIVLGYSIISFSSLGFQEKGLFWRLILSVLVSLLIIISLGYLPLDNHGILRLSAVISIIAGVLAYARRHRRQKMIRGSLKGAGIDEKNIISPSEAAKMAIERHERISMVDEFERAFPSEDYFKIEEEKEKLKTMIRSRIKPIEKIKDTSLDRDKIISLILVFILISMVGATINIVLNPVPSEKFTEFYILGPAGKAYDYPTDLKVGETGEVIIGVVNHEYQTMNYRIVIKLGEETIGNTTLTLKNGEKWEKRFEFTPTEAGDDQKLQFLLYRLPDENRVYRSLHLFINVKG</sequence>
<feature type="domain" description="DUF1616" evidence="2">
    <location>
        <begin position="194"/>
        <end position="339"/>
    </location>
</feature>
<feature type="transmembrane region" description="Helical" evidence="1">
    <location>
        <begin position="206"/>
        <end position="227"/>
    </location>
</feature>
<keyword evidence="1" id="KW-1133">Transmembrane helix</keyword>
<dbReference type="RefSeq" id="WP_248565178.1">
    <property type="nucleotide sequence ID" value="NZ_AP025698.1"/>
</dbReference>
<name>A0ABN6PFF0_9EURY</name>
<dbReference type="GeneID" id="71965255"/>
<evidence type="ECO:0000259" key="2">
    <source>
        <dbReference type="Pfam" id="PF07760"/>
    </source>
</evidence>
<keyword evidence="1" id="KW-0812">Transmembrane</keyword>
<protein>
    <recommendedName>
        <fullName evidence="2">DUF1616 domain-containing protein</fullName>
    </recommendedName>
</protein>
<feature type="transmembrane region" description="Helical" evidence="1">
    <location>
        <begin position="41"/>
        <end position="60"/>
    </location>
</feature>
<evidence type="ECO:0000313" key="3">
    <source>
        <dbReference type="EMBL" id="BDH79356.1"/>
    </source>
</evidence>
<gene>
    <name evidence="3" type="ORF">MTTB_07350</name>
</gene>
<proteinExistence type="predicted"/>
<feature type="transmembrane region" description="Helical" evidence="1">
    <location>
        <begin position="72"/>
        <end position="93"/>
    </location>
</feature>
<dbReference type="PIRSF" id="PIRSF018671">
    <property type="entry name" value="UCP018671"/>
    <property type="match status" value="1"/>
</dbReference>
<organism evidence="3 4">
    <name type="scientific">Methanothermobacter tenebrarum</name>
    <dbReference type="NCBI Taxonomy" id="680118"/>
    <lineage>
        <taxon>Archaea</taxon>
        <taxon>Methanobacteriati</taxon>
        <taxon>Methanobacteriota</taxon>
        <taxon>Methanomada group</taxon>
        <taxon>Methanobacteria</taxon>
        <taxon>Methanobacteriales</taxon>
        <taxon>Methanobacteriaceae</taxon>
        <taxon>Methanothermobacter</taxon>
    </lineage>
</organism>
<evidence type="ECO:0000256" key="1">
    <source>
        <dbReference type="SAM" id="Phobius"/>
    </source>
</evidence>
<keyword evidence="1" id="KW-0472">Membrane</keyword>
<dbReference type="InterPro" id="IPR011674">
    <property type="entry name" value="DUF1616"/>
</dbReference>
<keyword evidence="4" id="KW-1185">Reference proteome</keyword>
<dbReference type="InterPro" id="IPR014495">
    <property type="entry name" value="UCP018671"/>
</dbReference>